<dbReference type="GO" id="GO:0046872">
    <property type="term" value="F:metal ion binding"/>
    <property type="evidence" value="ECO:0007669"/>
    <property type="project" value="InterPro"/>
</dbReference>
<keyword evidence="2" id="KW-0670">Pyruvate</keyword>
<accession>A0A1C4VNG5</accession>
<name>A0A1C4VNG5_9ACTN</name>
<dbReference type="EMBL" id="FMCU01000002">
    <property type="protein sequence ID" value="SCE85542.1"/>
    <property type="molecule type" value="Genomic_DNA"/>
</dbReference>
<dbReference type="SUPFAM" id="SSF109854">
    <property type="entry name" value="DinB/YfiT-like putative metalloenzymes"/>
    <property type="match status" value="1"/>
</dbReference>
<proteinExistence type="predicted"/>
<evidence type="ECO:0000259" key="1">
    <source>
        <dbReference type="Pfam" id="PF11716"/>
    </source>
</evidence>
<dbReference type="RefSeq" id="WP_091240274.1">
    <property type="nucleotide sequence ID" value="NZ_FMCU01000002.1"/>
</dbReference>
<dbReference type="STRING" id="121616.GA0070216_102496"/>
<dbReference type="AlphaFoldDB" id="A0A1C4VNG5"/>
<dbReference type="InterPro" id="IPR024344">
    <property type="entry name" value="MDMPI_metal-binding"/>
</dbReference>
<gene>
    <name evidence="2" type="ORF">GA0070216_102496</name>
</gene>
<organism evidence="2 3">
    <name type="scientific">Micromonospora matsumotoense</name>
    <dbReference type="NCBI Taxonomy" id="121616"/>
    <lineage>
        <taxon>Bacteria</taxon>
        <taxon>Bacillati</taxon>
        <taxon>Actinomycetota</taxon>
        <taxon>Actinomycetes</taxon>
        <taxon>Micromonosporales</taxon>
        <taxon>Micromonosporaceae</taxon>
        <taxon>Micromonospora</taxon>
    </lineage>
</organism>
<dbReference type="GO" id="GO:0016853">
    <property type="term" value="F:isomerase activity"/>
    <property type="evidence" value="ECO:0007669"/>
    <property type="project" value="UniProtKB-KW"/>
</dbReference>
<evidence type="ECO:0000313" key="2">
    <source>
        <dbReference type="EMBL" id="SCE85542.1"/>
    </source>
</evidence>
<dbReference type="OrthoDB" id="4453346at2"/>
<dbReference type="Proteomes" id="UP000198797">
    <property type="component" value="Unassembled WGS sequence"/>
</dbReference>
<keyword evidence="3" id="KW-1185">Reference proteome</keyword>
<sequence length="194" mass="20658">MSIEEWLSGGGVRETVGELARVLGPYTDRDWTGPAGDLDWSCWTTAAHIAHDLLGYATQLTGRPDTGYLPLDLRVRPDATPAQVLVVVAACGGLLAAAIDTVPASTRAWHWGPCDPPGFAAMGIAEALLHTYDITRGLAVTWQPPAAPSVAVLRRLFPEAPAGDPAAVLLWMTGRTALAGRPRRTDWTWRAAVG</sequence>
<evidence type="ECO:0000313" key="3">
    <source>
        <dbReference type="Proteomes" id="UP000198797"/>
    </source>
</evidence>
<reference evidence="3" key="1">
    <citation type="submission" date="2016-06" db="EMBL/GenBank/DDBJ databases">
        <authorList>
            <person name="Varghese N."/>
            <person name="Submissions Spin"/>
        </authorList>
    </citation>
    <scope>NUCLEOTIDE SEQUENCE [LARGE SCALE GENOMIC DNA]</scope>
    <source>
        <strain evidence="3">DSM 44100</strain>
    </source>
</reference>
<keyword evidence="2" id="KW-0413">Isomerase</keyword>
<protein>
    <submittedName>
        <fullName evidence="2">Mycothiol maleylpyruvate isomerase N-terminal domain-containing protein</fullName>
    </submittedName>
</protein>
<feature type="domain" description="Mycothiol-dependent maleylpyruvate isomerase metal-binding" evidence="1">
    <location>
        <begin position="13"/>
        <end position="134"/>
    </location>
</feature>
<dbReference type="Pfam" id="PF11716">
    <property type="entry name" value="MDMPI_N"/>
    <property type="match status" value="1"/>
</dbReference>
<dbReference type="InterPro" id="IPR034660">
    <property type="entry name" value="DinB/YfiT-like"/>
</dbReference>